<evidence type="ECO:0000256" key="1">
    <source>
        <dbReference type="ARBA" id="ARBA00004141"/>
    </source>
</evidence>
<accession>A0A1Y6CQL7</accession>
<feature type="transmembrane region" description="Helical" evidence="8">
    <location>
        <begin position="68"/>
        <end position="87"/>
    </location>
</feature>
<dbReference type="InterPro" id="IPR000109">
    <property type="entry name" value="POT_fam"/>
</dbReference>
<keyword evidence="4" id="KW-0571">Peptide transport</keyword>
<dbReference type="Pfam" id="PF00854">
    <property type="entry name" value="PTR2"/>
    <property type="match status" value="2"/>
</dbReference>
<dbReference type="Proteomes" id="UP000192907">
    <property type="component" value="Unassembled WGS sequence"/>
</dbReference>
<feature type="transmembrane region" description="Helical" evidence="8">
    <location>
        <begin position="229"/>
        <end position="247"/>
    </location>
</feature>
<evidence type="ECO:0000256" key="7">
    <source>
        <dbReference type="RuleBase" id="RU003755"/>
    </source>
</evidence>
<dbReference type="InterPro" id="IPR036259">
    <property type="entry name" value="MFS_trans_sf"/>
</dbReference>
<keyword evidence="10" id="KW-1185">Reference proteome</keyword>
<protein>
    <submittedName>
        <fullName evidence="9">Proton-dependent oligopeptide transporter, POT family</fullName>
    </submittedName>
</protein>
<dbReference type="InterPro" id="IPR018456">
    <property type="entry name" value="PTR2_symporter_CS"/>
</dbReference>
<feature type="transmembrane region" description="Helical" evidence="8">
    <location>
        <begin position="413"/>
        <end position="434"/>
    </location>
</feature>
<keyword evidence="4" id="KW-0653">Protein transport</keyword>
<keyword evidence="3 7" id="KW-0812">Transmembrane</keyword>
<evidence type="ECO:0000256" key="3">
    <source>
        <dbReference type="ARBA" id="ARBA00022692"/>
    </source>
</evidence>
<feature type="transmembrane region" description="Helical" evidence="8">
    <location>
        <begin position="116"/>
        <end position="135"/>
    </location>
</feature>
<feature type="transmembrane region" description="Helical" evidence="8">
    <location>
        <begin position="277"/>
        <end position="298"/>
    </location>
</feature>
<sequence>MSSYSSVPDDSHKAPRGIPFIIANEAAERFSYYGMRTILVVFMTKYMMDSSGAKDLMSPEEAKAYFHLFNSGVYLFPLLGAILADWLLGKYRTILWLSIVYCLGHLALAIDETRLGLGIGLTLIAIGSGGIKPCVSAHVGDQFGKNNKHLMDKVFSWFYLSINVGAFLSTLSTPLLLEYYGPHLAFGVPGALMLLATWLFYAGRKTFIHVPASGNQFFKETFSVDGMKIILRLAVIYCFVAMFWALYDQTASAWVLQADNMDRYFMGIEWLPSQIQAVNPILILTLTPLVTYGLYPFLRTIIPLGYLTRMGIGFFLTVAAFLISALIESWITAGQTPSIAWQLLAYLVITLAEVFVSITCLEFSYAQAPKSMKSFIMSLYLVSVALGNLFVMAVNFFIQNEDGTSKLAGADYYLFFAGTMFVASVLFIAVAKWYNSEGPKSKPQGGIKGEALAIENA</sequence>
<comment type="subcellular location">
    <subcellularLocation>
        <location evidence="1 7">Membrane</location>
        <topology evidence="1 7">Multi-pass membrane protein</topology>
    </subcellularLocation>
</comment>
<reference evidence="10" key="1">
    <citation type="submission" date="2017-04" db="EMBL/GenBank/DDBJ databases">
        <authorList>
            <person name="Varghese N."/>
            <person name="Submissions S."/>
        </authorList>
    </citation>
    <scope>NUCLEOTIDE SEQUENCE [LARGE SCALE GENOMIC DNA]</scope>
    <source>
        <strain evidence="10">RKEM611</strain>
    </source>
</reference>
<evidence type="ECO:0000256" key="8">
    <source>
        <dbReference type="SAM" id="Phobius"/>
    </source>
</evidence>
<keyword evidence="7" id="KW-0813">Transport</keyword>
<dbReference type="EMBL" id="FWZT01000024">
    <property type="protein sequence ID" value="SMF68647.1"/>
    <property type="molecule type" value="Genomic_DNA"/>
</dbReference>
<dbReference type="GO" id="GO:1904680">
    <property type="term" value="F:peptide transmembrane transporter activity"/>
    <property type="evidence" value="ECO:0007669"/>
    <property type="project" value="InterPro"/>
</dbReference>
<organism evidence="9 10">
    <name type="scientific">Pseudobacteriovorax antillogorgiicola</name>
    <dbReference type="NCBI Taxonomy" id="1513793"/>
    <lineage>
        <taxon>Bacteria</taxon>
        <taxon>Pseudomonadati</taxon>
        <taxon>Bdellovibrionota</taxon>
        <taxon>Oligoflexia</taxon>
        <taxon>Oligoflexales</taxon>
        <taxon>Pseudobacteriovoracaceae</taxon>
        <taxon>Pseudobacteriovorax</taxon>
    </lineage>
</organism>
<dbReference type="GO" id="GO:0006857">
    <property type="term" value="P:oligopeptide transport"/>
    <property type="evidence" value="ECO:0007669"/>
    <property type="project" value="InterPro"/>
</dbReference>
<keyword evidence="6 8" id="KW-0472">Membrane</keyword>
<evidence type="ECO:0000256" key="5">
    <source>
        <dbReference type="ARBA" id="ARBA00022989"/>
    </source>
</evidence>
<name>A0A1Y6CQL7_9BACT</name>
<feature type="transmembrane region" description="Helical" evidence="8">
    <location>
        <begin position="183"/>
        <end position="201"/>
    </location>
</feature>
<dbReference type="PROSITE" id="PS01022">
    <property type="entry name" value="PTR2_1"/>
    <property type="match status" value="1"/>
</dbReference>
<dbReference type="RefSeq" id="WP_132323864.1">
    <property type="nucleotide sequence ID" value="NZ_FWZT01000024.1"/>
</dbReference>
<dbReference type="AlphaFoldDB" id="A0A1Y6CQL7"/>
<dbReference type="OrthoDB" id="5351355at2"/>
<feature type="transmembrane region" description="Helical" evidence="8">
    <location>
        <begin position="156"/>
        <end position="177"/>
    </location>
</feature>
<dbReference type="NCBIfam" id="TIGR00924">
    <property type="entry name" value="yjdL_sub1_fam"/>
    <property type="match status" value="1"/>
</dbReference>
<dbReference type="GO" id="GO:0016020">
    <property type="term" value="C:membrane"/>
    <property type="evidence" value="ECO:0007669"/>
    <property type="project" value="UniProtKB-SubCell"/>
</dbReference>
<evidence type="ECO:0000313" key="9">
    <source>
        <dbReference type="EMBL" id="SMF68647.1"/>
    </source>
</evidence>
<feature type="transmembrane region" description="Helical" evidence="8">
    <location>
        <begin position="310"/>
        <end position="331"/>
    </location>
</feature>
<evidence type="ECO:0000313" key="10">
    <source>
        <dbReference type="Proteomes" id="UP000192907"/>
    </source>
</evidence>
<dbReference type="PANTHER" id="PTHR11654">
    <property type="entry name" value="OLIGOPEPTIDE TRANSPORTER-RELATED"/>
    <property type="match status" value="1"/>
</dbReference>
<evidence type="ECO:0000256" key="2">
    <source>
        <dbReference type="ARBA" id="ARBA00005982"/>
    </source>
</evidence>
<evidence type="ECO:0000256" key="4">
    <source>
        <dbReference type="ARBA" id="ARBA00022856"/>
    </source>
</evidence>
<evidence type="ECO:0000256" key="6">
    <source>
        <dbReference type="ARBA" id="ARBA00023136"/>
    </source>
</evidence>
<dbReference type="PROSITE" id="PS01023">
    <property type="entry name" value="PTR2_2"/>
    <property type="match status" value="1"/>
</dbReference>
<proteinExistence type="inferred from homology"/>
<dbReference type="CDD" id="cd17347">
    <property type="entry name" value="MFS_SLC15A1_2_like"/>
    <property type="match status" value="1"/>
</dbReference>
<keyword evidence="5 8" id="KW-1133">Transmembrane helix</keyword>
<dbReference type="InterPro" id="IPR005279">
    <property type="entry name" value="Dipep/tripep_permease"/>
</dbReference>
<feature type="transmembrane region" description="Helical" evidence="8">
    <location>
        <begin position="375"/>
        <end position="398"/>
    </location>
</feature>
<feature type="transmembrane region" description="Helical" evidence="8">
    <location>
        <begin position="343"/>
        <end position="363"/>
    </location>
</feature>
<dbReference type="STRING" id="1513793.SAMN06296036_12447"/>
<feature type="transmembrane region" description="Helical" evidence="8">
    <location>
        <begin position="94"/>
        <end position="110"/>
    </location>
</feature>
<dbReference type="Gene3D" id="1.20.1250.20">
    <property type="entry name" value="MFS general substrate transporter like domains"/>
    <property type="match status" value="2"/>
</dbReference>
<gene>
    <name evidence="9" type="ORF">SAMN06296036_12447</name>
</gene>
<comment type="similarity">
    <text evidence="2 7">Belongs to the major facilitator superfamily. Proton-dependent oligopeptide transporter (POT/PTR) (TC 2.A.17) family.</text>
</comment>
<dbReference type="SUPFAM" id="SSF103473">
    <property type="entry name" value="MFS general substrate transporter"/>
    <property type="match status" value="1"/>
</dbReference>